<comment type="caution">
    <text evidence="7">The sequence shown here is derived from an EMBL/GenBank/DDBJ whole genome shotgun (WGS) entry which is preliminary data.</text>
</comment>
<evidence type="ECO:0000259" key="6">
    <source>
        <dbReference type="Pfam" id="PF04349"/>
    </source>
</evidence>
<name>A0ABU1AKM2_9BACT</name>
<dbReference type="Gene3D" id="2.70.98.10">
    <property type="match status" value="1"/>
</dbReference>
<comment type="similarity">
    <text evidence="3">Belongs to the OpgD/OpgG family.</text>
</comment>
<dbReference type="SUPFAM" id="SSF74650">
    <property type="entry name" value="Galactose mutarotase-like"/>
    <property type="match status" value="1"/>
</dbReference>
<organism evidence="7 8">
    <name type="scientific">Thalassobacterium sedimentorum</name>
    <dbReference type="NCBI Taxonomy" id="3041258"/>
    <lineage>
        <taxon>Bacteria</taxon>
        <taxon>Pseudomonadati</taxon>
        <taxon>Verrucomicrobiota</taxon>
        <taxon>Opitutia</taxon>
        <taxon>Puniceicoccales</taxon>
        <taxon>Coraliomargaritaceae</taxon>
        <taxon>Thalassobacterium</taxon>
    </lineage>
</organism>
<dbReference type="InterPro" id="IPR014718">
    <property type="entry name" value="GH-type_carb-bd"/>
</dbReference>
<evidence type="ECO:0000313" key="7">
    <source>
        <dbReference type="EMBL" id="MDQ8195214.1"/>
    </source>
</evidence>
<keyword evidence="8" id="KW-1185">Reference proteome</keyword>
<reference evidence="7 8" key="1">
    <citation type="submission" date="2023-04" db="EMBL/GenBank/DDBJ databases">
        <title>A novel bacteria isolated from coastal sediment.</title>
        <authorList>
            <person name="Liu X.-J."/>
            <person name="Du Z.-J."/>
        </authorList>
    </citation>
    <scope>NUCLEOTIDE SEQUENCE [LARGE SCALE GENOMIC DNA]</scope>
    <source>
        <strain evidence="7 8">SDUM461004</strain>
    </source>
</reference>
<dbReference type="InterPro" id="IPR007444">
    <property type="entry name" value="Glucan_biosyn_MdoG_C"/>
</dbReference>
<dbReference type="PIRSF" id="PIRSF006281">
    <property type="entry name" value="MdoG"/>
    <property type="match status" value="1"/>
</dbReference>
<dbReference type="RefSeq" id="WP_308985670.1">
    <property type="nucleotide sequence ID" value="NZ_JARXIC010000020.1"/>
</dbReference>
<feature type="domain" description="Glucan biosynthesis periplasmic MdoG C-terminal" evidence="6">
    <location>
        <begin position="27"/>
        <end position="501"/>
    </location>
</feature>
<evidence type="ECO:0000256" key="1">
    <source>
        <dbReference type="ARBA" id="ARBA00004418"/>
    </source>
</evidence>
<evidence type="ECO:0000256" key="4">
    <source>
        <dbReference type="ARBA" id="ARBA00015376"/>
    </source>
</evidence>
<dbReference type="InterPro" id="IPR013783">
    <property type="entry name" value="Ig-like_fold"/>
</dbReference>
<dbReference type="Pfam" id="PF04349">
    <property type="entry name" value="MdoG"/>
    <property type="match status" value="1"/>
</dbReference>
<dbReference type="PANTHER" id="PTHR30504:SF4">
    <property type="entry name" value="GLUCANS BIOSYNTHESIS PROTEIN G"/>
    <property type="match status" value="1"/>
</dbReference>
<dbReference type="Proteomes" id="UP001243717">
    <property type="component" value="Unassembled WGS sequence"/>
</dbReference>
<comment type="pathway">
    <text evidence="2">Glycan metabolism; osmoregulated periplasmic glucan (OPG) biosynthesis.</text>
</comment>
<protein>
    <recommendedName>
        <fullName evidence="4">Glucans biosynthesis protein G</fullName>
    </recommendedName>
</protein>
<sequence>MKVHLTLLVICTLGTLSGQQERKHITLDTVAEEAQALIQQAPREPEELPENLKALSYDQYRDIRFRPSEALWWNADSRFRVEFFHPGHLFNNQINIYETSNTHVQEIPFMKEAFDYGNSGYDPGFFKKPKGYSGIRVKYPLNNEEIYDELIVFLGASYFRALGAGHHFGLSLRGLSMNTIGAEEDFPRFTKLWIRKPKPKDKHLTLFALLEGKKVTGAYQFDVHSKGVTEIDVRTRLFFRDGGEAEVGIAPLTSMFVHGENTNAPAFHDWRPEVHDSDGMLVHANSEWDWFPIENLPGQTIRRMPTAKLRGFGLLQRDRDFRNYKDLEAHYQLRPSAWVEPKGKWSPGEIILYTFGTDTEATDNVTAFWKPDLQEAPTEGLEFSYRITLQTKDPAHTFAKVMETRVGQRTLDGHSTTLIIEFSRPESIALDEIESLSVGFDYGRAEPIEAPIIQYSQPEDRIRVFANFKTSGASAQDRPYQMSAQLLREGHQVSERWNYTWKP</sequence>
<dbReference type="Gene3D" id="2.60.40.10">
    <property type="entry name" value="Immunoglobulins"/>
    <property type="match status" value="1"/>
</dbReference>
<keyword evidence="5" id="KW-0574">Periplasm</keyword>
<accession>A0ABU1AKM2</accession>
<dbReference type="InterPro" id="IPR014756">
    <property type="entry name" value="Ig_E-set"/>
</dbReference>
<proteinExistence type="inferred from homology"/>
<evidence type="ECO:0000256" key="2">
    <source>
        <dbReference type="ARBA" id="ARBA00005001"/>
    </source>
</evidence>
<evidence type="ECO:0000313" key="8">
    <source>
        <dbReference type="Proteomes" id="UP001243717"/>
    </source>
</evidence>
<evidence type="ECO:0000256" key="3">
    <source>
        <dbReference type="ARBA" id="ARBA00009284"/>
    </source>
</evidence>
<dbReference type="PANTHER" id="PTHR30504">
    <property type="entry name" value="GLUCANS BIOSYNTHESIS PROTEIN"/>
    <property type="match status" value="1"/>
</dbReference>
<gene>
    <name evidence="7" type="ORF">QEH59_12315</name>
</gene>
<dbReference type="EMBL" id="JARXIC010000020">
    <property type="protein sequence ID" value="MDQ8195214.1"/>
    <property type="molecule type" value="Genomic_DNA"/>
</dbReference>
<dbReference type="InterPro" id="IPR011013">
    <property type="entry name" value="Gal_mutarotase_sf_dom"/>
</dbReference>
<evidence type="ECO:0000256" key="5">
    <source>
        <dbReference type="ARBA" id="ARBA00022764"/>
    </source>
</evidence>
<dbReference type="SUPFAM" id="SSF81296">
    <property type="entry name" value="E set domains"/>
    <property type="match status" value="1"/>
</dbReference>
<dbReference type="InterPro" id="IPR014438">
    <property type="entry name" value="Glucan_biosyn_MdoG/MdoD"/>
</dbReference>
<comment type="subcellular location">
    <subcellularLocation>
        <location evidence="1">Periplasm</location>
    </subcellularLocation>
</comment>